<dbReference type="AlphaFoldDB" id="A0A5B0X4X2"/>
<keyword evidence="2" id="KW-0732">Signal</keyword>
<evidence type="ECO:0000256" key="2">
    <source>
        <dbReference type="SAM" id="SignalP"/>
    </source>
</evidence>
<proteinExistence type="predicted"/>
<keyword evidence="1" id="KW-1133">Transmembrane helix</keyword>
<reference evidence="3 4" key="1">
    <citation type="submission" date="2019-09" db="EMBL/GenBank/DDBJ databases">
        <authorList>
            <person name="Chen X.-Y."/>
        </authorList>
    </citation>
    <scope>NUCLEOTIDE SEQUENCE [LARGE SCALE GENOMIC DNA]</scope>
    <source>
        <strain evidence="3 4">NY5</strain>
    </source>
</reference>
<dbReference type="RefSeq" id="WP_149609752.1">
    <property type="nucleotide sequence ID" value="NZ_VTUX01000001.1"/>
</dbReference>
<keyword evidence="4" id="KW-1185">Reference proteome</keyword>
<evidence type="ECO:0000313" key="3">
    <source>
        <dbReference type="EMBL" id="KAA1194283.1"/>
    </source>
</evidence>
<comment type="caution">
    <text evidence="3">The sequence shown here is derived from an EMBL/GenBank/DDBJ whole genome shotgun (WGS) entry which is preliminary data.</text>
</comment>
<gene>
    <name evidence="3" type="ORF">F0M18_02270</name>
</gene>
<name>A0A5B0X4X2_9GAMM</name>
<keyword evidence="1" id="KW-0812">Transmembrane</keyword>
<feature type="signal peptide" evidence="2">
    <location>
        <begin position="1"/>
        <end position="24"/>
    </location>
</feature>
<dbReference type="Proteomes" id="UP000323708">
    <property type="component" value="Unassembled WGS sequence"/>
</dbReference>
<feature type="transmembrane region" description="Helical" evidence="1">
    <location>
        <begin position="187"/>
        <end position="206"/>
    </location>
</feature>
<dbReference type="EMBL" id="VTUX01000001">
    <property type="protein sequence ID" value="KAA1194283.1"/>
    <property type="molecule type" value="Genomic_DNA"/>
</dbReference>
<evidence type="ECO:0000256" key="1">
    <source>
        <dbReference type="SAM" id="Phobius"/>
    </source>
</evidence>
<evidence type="ECO:0000313" key="4">
    <source>
        <dbReference type="Proteomes" id="UP000323708"/>
    </source>
</evidence>
<feature type="chain" id="PRO_5022858056" evidence="2">
    <location>
        <begin position="25"/>
        <end position="367"/>
    </location>
</feature>
<protein>
    <submittedName>
        <fullName evidence="3">Uncharacterized protein</fullName>
    </submittedName>
</protein>
<keyword evidence="1" id="KW-0472">Membrane</keyword>
<accession>A0A5B0X4X2</accession>
<sequence length="367" mass="41514">MLAQITHTLLLALLFVCTFSPAQAEDVAYTRFTVDLGEIVNTDDGLTVLANEQGQVLLRVPAANLELDPNQRVRFRFGGQPPAEIYLLWQPEGAGQLLQHGFVNYGNPTPFIELNTVAGWEGRVEHLQFGFLVAPNAEVTLRDIRISLPRWSDKLSDTVASWLVFRPWIPRDINVYTGTRDFNVGPFPAPVIAAGIALLLACYLLLRRRRARWTVIALLVFCGWLVLDGLWQWRLWQQLEVTRDRYAGVDSERKPLVSEDALIARFAARAAEQINREDARVFIASLSDSDGMRAAYYMSPLNTYWNRRGIELPEKRYLRQGDYILVVGGSRLLYNRGLGLVRLPSGEDVAVHERLVDNVGLLLEVKE</sequence>
<feature type="transmembrane region" description="Helical" evidence="1">
    <location>
        <begin position="213"/>
        <end position="233"/>
    </location>
</feature>
<organism evidence="3 4">
    <name type="scientific">Pseudohalioglobus sediminis</name>
    <dbReference type="NCBI Taxonomy" id="2606449"/>
    <lineage>
        <taxon>Bacteria</taxon>
        <taxon>Pseudomonadati</taxon>
        <taxon>Pseudomonadota</taxon>
        <taxon>Gammaproteobacteria</taxon>
        <taxon>Cellvibrionales</taxon>
        <taxon>Halieaceae</taxon>
        <taxon>Pseudohalioglobus</taxon>
    </lineage>
</organism>